<evidence type="ECO:0000256" key="2">
    <source>
        <dbReference type="SAM" id="MobiDB-lite"/>
    </source>
</evidence>
<evidence type="ECO:0000313" key="5">
    <source>
        <dbReference type="EMBL" id="GIG83824.1"/>
    </source>
</evidence>
<feature type="transmembrane region" description="Helical" evidence="3">
    <location>
        <begin position="366"/>
        <end position="384"/>
    </location>
</feature>
<keyword evidence="3" id="KW-0812">Transmembrane</keyword>
<dbReference type="InterPro" id="IPR037185">
    <property type="entry name" value="EmrE-like"/>
</dbReference>
<dbReference type="GO" id="GO:0016020">
    <property type="term" value="C:membrane"/>
    <property type="evidence" value="ECO:0007669"/>
    <property type="project" value="InterPro"/>
</dbReference>
<feature type="transmembrane region" description="Helical" evidence="3">
    <location>
        <begin position="82"/>
        <end position="102"/>
    </location>
</feature>
<evidence type="ECO:0000313" key="6">
    <source>
        <dbReference type="Proteomes" id="UP000630097"/>
    </source>
</evidence>
<keyword evidence="3" id="KW-1133">Transmembrane helix</keyword>
<dbReference type="SUPFAM" id="SSF103481">
    <property type="entry name" value="Multidrug resistance efflux transporter EmrE"/>
    <property type="match status" value="2"/>
</dbReference>
<feature type="transmembrane region" description="Helical" evidence="3">
    <location>
        <begin position="235"/>
        <end position="255"/>
    </location>
</feature>
<evidence type="ECO:0000256" key="3">
    <source>
        <dbReference type="SAM" id="Phobius"/>
    </source>
</evidence>
<name>A0A8J3PZ62_9ACTN</name>
<feature type="domain" description="EamA" evidence="4">
    <location>
        <begin position="235"/>
        <end position="382"/>
    </location>
</feature>
<feature type="region of interest" description="Disordered" evidence="2">
    <location>
        <begin position="46"/>
        <end position="69"/>
    </location>
</feature>
<protein>
    <recommendedName>
        <fullName evidence="4">EamA domain-containing protein</fullName>
    </recommendedName>
</protein>
<dbReference type="Pfam" id="PF00892">
    <property type="entry name" value="EamA"/>
    <property type="match status" value="1"/>
</dbReference>
<proteinExistence type="inferred from homology"/>
<accession>A0A8J3PZ62</accession>
<dbReference type="Proteomes" id="UP000630097">
    <property type="component" value="Unassembled WGS sequence"/>
</dbReference>
<evidence type="ECO:0000256" key="1">
    <source>
        <dbReference type="ARBA" id="ARBA00007362"/>
    </source>
</evidence>
<feature type="transmembrane region" description="Helical" evidence="3">
    <location>
        <begin position="261"/>
        <end position="281"/>
    </location>
</feature>
<sequence length="386" mass="39347">MRLMAIIRTVARSAESKAATTPVNRVMRVVMDHCCGALIRGFPLTSAPHAPEGGGRRGRAERPGDQPPFAGDELFSNRHSIYSGYVILAVALALLSAIAFGVSDFLGGLAAMRLRVVPATAIIYLFSTFILAILVVLGDGEWSPASVLAGSAAGLLAIIGFLTFYAALALGPMSLASPLIAVLESVVPIAVAVARGERLTPWSWVAVTLAVASGILISVRRRSDPARVRVRTRTVVLSVVAGVSLGLSIVSLDLAPDESGLTSGLVESAVGLIVLAPLLALPAGGARARHALSLLDGDAVRARPPSPGAGRVPGIAAGVLLGGANALLLLALGSGSLAVVSVLVNLYPLATIALSRVALNERMAPAQALGVALALTATVLLAFAQT</sequence>
<feature type="transmembrane region" description="Helical" evidence="3">
    <location>
        <begin position="338"/>
        <end position="359"/>
    </location>
</feature>
<dbReference type="Gene3D" id="1.10.3730.20">
    <property type="match status" value="1"/>
</dbReference>
<dbReference type="InterPro" id="IPR000620">
    <property type="entry name" value="EamA_dom"/>
</dbReference>
<gene>
    <name evidence="5" type="ORF">Pka01_69510</name>
</gene>
<dbReference type="EMBL" id="BONV01000043">
    <property type="protein sequence ID" value="GIG83824.1"/>
    <property type="molecule type" value="Genomic_DNA"/>
</dbReference>
<comment type="caution">
    <text evidence="5">The sequence shown here is derived from an EMBL/GenBank/DDBJ whole genome shotgun (WGS) entry which is preliminary data.</text>
</comment>
<feature type="compositionally biased region" description="Basic and acidic residues" evidence="2">
    <location>
        <begin position="54"/>
        <end position="64"/>
    </location>
</feature>
<feature type="transmembrane region" description="Helical" evidence="3">
    <location>
        <begin position="201"/>
        <end position="219"/>
    </location>
</feature>
<reference evidence="5 6" key="1">
    <citation type="submission" date="2021-01" db="EMBL/GenBank/DDBJ databases">
        <title>Whole genome shotgun sequence of Planotetraspora kaengkrachanensis NBRC 104272.</title>
        <authorList>
            <person name="Komaki H."/>
            <person name="Tamura T."/>
        </authorList>
    </citation>
    <scope>NUCLEOTIDE SEQUENCE [LARGE SCALE GENOMIC DNA]</scope>
    <source>
        <strain evidence="5 6">NBRC 104272</strain>
    </source>
</reference>
<dbReference type="AlphaFoldDB" id="A0A8J3PZ62"/>
<keyword evidence="6" id="KW-1185">Reference proteome</keyword>
<evidence type="ECO:0000259" key="4">
    <source>
        <dbReference type="Pfam" id="PF00892"/>
    </source>
</evidence>
<keyword evidence="3" id="KW-0472">Membrane</keyword>
<feature type="transmembrane region" description="Helical" evidence="3">
    <location>
        <begin position="148"/>
        <end position="168"/>
    </location>
</feature>
<feature type="transmembrane region" description="Helical" evidence="3">
    <location>
        <begin position="114"/>
        <end position="136"/>
    </location>
</feature>
<comment type="similarity">
    <text evidence="1">Belongs to the EamA transporter family.</text>
</comment>
<organism evidence="5 6">
    <name type="scientific">Planotetraspora kaengkrachanensis</name>
    <dbReference type="NCBI Taxonomy" id="575193"/>
    <lineage>
        <taxon>Bacteria</taxon>
        <taxon>Bacillati</taxon>
        <taxon>Actinomycetota</taxon>
        <taxon>Actinomycetes</taxon>
        <taxon>Streptosporangiales</taxon>
        <taxon>Streptosporangiaceae</taxon>
        <taxon>Planotetraspora</taxon>
    </lineage>
</organism>